<dbReference type="InterPro" id="IPR044094">
    <property type="entry name" value="AtsA-like_MBL-fold"/>
</dbReference>
<dbReference type="CDD" id="cd07719">
    <property type="entry name" value="arylsulfatase_AtsA-like_MBL-fold"/>
    <property type="match status" value="1"/>
</dbReference>
<evidence type="ECO:0000313" key="5">
    <source>
        <dbReference type="Proteomes" id="UP001267638"/>
    </source>
</evidence>
<feature type="chain" id="PRO_5046982809" evidence="2">
    <location>
        <begin position="24"/>
        <end position="332"/>
    </location>
</feature>
<organism evidence="4 5">
    <name type="scientific">Sphingobium xenophagum</name>
    <dbReference type="NCBI Taxonomy" id="121428"/>
    <lineage>
        <taxon>Bacteria</taxon>
        <taxon>Pseudomonadati</taxon>
        <taxon>Pseudomonadota</taxon>
        <taxon>Alphaproteobacteria</taxon>
        <taxon>Sphingomonadales</taxon>
        <taxon>Sphingomonadaceae</taxon>
        <taxon>Sphingobium</taxon>
    </lineage>
</organism>
<evidence type="ECO:0000256" key="2">
    <source>
        <dbReference type="SAM" id="SignalP"/>
    </source>
</evidence>
<feature type="domain" description="Metallo-beta-lactamase" evidence="3">
    <location>
        <begin position="49"/>
        <end position="261"/>
    </location>
</feature>
<dbReference type="PANTHER" id="PTHR46018:SF2">
    <property type="entry name" value="ZINC PHOSPHODIESTERASE ELAC PROTEIN 1"/>
    <property type="match status" value="1"/>
</dbReference>
<gene>
    <name evidence="4" type="ORF">J2W40_001169</name>
</gene>
<dbReference type="Proteomes" id="UP001267638">
    <property type="component" value="Unassembled WGS sequence"/>
</dbReference>
<keyword evidence="1" id="KW-0378">Hydrolase</keyword>
<reference evidence="4 5" key="1">
    <citation type="submission" date="2023-07" db="EMBL/GenBank/DDBJ databases">
        <title>Sorghum-associated microbial communities from plants grown in Nebraska, USA.</title>
        <authorList>
            <person name="Schachtman D."/>
        </authorList>
    </citation>
    <scope>NUCLEOTIDE SEQUENCE [LARGE SCALE GENOMIC DNA]</scope>
    <source>
        <strain evidence="4 5">4256</strain>
    </source>
</reference>
<dbReference type="RefSeq" id="WP_310222585.1">
    <property type="nucleotide sequence ID" value="NZ_JAVDWV010000004.1"/>
</dbReference>
<keyword evidence="5" id="KW-1185">Reference proteome</keyword>
<dbReference type="Gene3D" id="3.60.15.10">
    <property type="entry name" value="Ribonuclease Z/Hydroxyacylglutathione hydrolase-like"/>
    <property type="match status" value="1"/>
</dbReference>
<dbReference type="SMART" id="SM00849">
    <property type="entry name" value="Lactamase_B"/>
    <property type="match status" value="1"/>
</dbReference>
<keyword evidence="2" id="KW-0732">Signal</keyword>
<dbReference type="PANTHER" id="PTHR46018">
    <property type="entry name" value="ZINC PHOSPHODIESTERASE ELAC PROTEIN 1"/>
    <property type="match status" value="1"/>
</dbReference>
<proteinExistence type="predicted"/>
<comment type="caution">
    <text evidence="4">The sequence shown here is derived from an EMBL/GenBank/DDBJ whole genome shotgun (WGS) entry which is preliminary data.</text>
</comment>
<protein>
    <submittedName>
        <fullName evidence="4">Ribonuclease BN (tRNA processing enzyme)</fullName>
    </submittedName>
</protein>
<evidence type="ECO:0000256" key="1">
    <source>
        <dbReference type="ARBA" id="ARBA00022801"/>
    </source>
</evidence>
<accession>A0ABU1WZH8</accession>
<feature type="signal peptide" evidence="2">
    <location>
        <begin position="1"/>
        <end position="23"/>
    </location>
</feature>
<dbReference type="SUPFAM" id="SSF56281">
    <property type="entry name" value="Metallo-hydrolase/oxidoreductase"/>
    <property type="match status" value="1"/>
</dbReference>
<dbReference type="InterPro" id="IPR001279">
    <property type="entry name" value="Metallo-B-lactamas"/>
</dbReference>
<dbReference type="InterPro" id="IPR036866">
    <property type="entry name" value="RibonucZ/Hydroxyglut_hydro"/>
</dbReference>
<evidence type="ECO:0000259" key="3">
    <source>
        <dbReference type="SMART" id="SM00849"/>
    </source>
</evidence>
<name>A0ABU1WZH8_SPHXE</name>
<dbReference type="EMBL" id="JAVDWV010000004">
    <property type="protein sequence ID" value="MDR7154357.1"/>
    <property type="molecule type" value="Genomic_DNA"/>
</dbReference>
<dbReference type="Pfam" id="PF12706">
    <property type="entry name" value="Lactamase_B_2"/>
    <property type="match status" value="1"/>
</dbReference>
<evidence type="ECO:0000313" key="4">
    <source>
        <dbReference type="EMBL" id="MDR7154357.1"/>
    </source>
</evidence>
<sequence>MKTNSLFAACAAGLFLSPVSAIAQQNICPDFRWTTLGTAGGPVPTPERSEPANLLEAGKQIIMVDAGDGAADQFARLGGNVAAIDAVFLSHHHQDHTAGLAGVIGLRWATNSPGVLRIYGPPGTKTMVDGILSSMTASAVVGYGLGQKSIPPADGVEVFELVGGSTMTMGELTVRAAENSHFSETPALADGRPSASLSYRFTLDKRSITYTGDTGPSAAVVQLAKGSDILVSEVILVQQILDSMRANSFIQPSMIAGMKAHFEKHHLTPEAAGQLAADAKVGELVLTHYAISPGPLRNAEPALRGGVRMNFTGATALARDLSSFDVGCSSAN</sequence>